<keyword evidence="1" id="KW-0472">Membrane</keyword>
<dbReference type="InterPro" id="IPR011990">
    <property type="entry name" value="TPR-like_helical_dom_sf"/>
</dbReference>
<sequence>MTADTTSTGTSSVRQDLLARLGLPVDADAEDVSATHGQIVEFLDTAPPAITGWAKRRRKEVDKIESLLSGPESALQAMARPVVAPARASLPKPLLVLLGLVMLAGIIVGVYWLGRPTPNVPSMTSAETPAATPTVDAAALADLMKKVEANPKDVASLTSIAALYFNAADFKNSATFQQKVLDIEPTNEQALIGASNNQILWMGGARSLLNNPSASPPR</sequence>
<feature type="transmembrane region" description="Helical" evidence="1">
    <location>
        <begin position="94"/>
        <end position="114"/>
    </location>
</feature>
<accession>A0A4Q9KIJ1</accession>
<name>A0A4Q9KIJ1_PROTD</name>
<dbReference type="RefSeq" id="WP_131172842.1">
    <property type="nucleotide sequence ID" value="NZ_FXTL01000017.1"/>
</dbReference>
<reference evidence="2 3" key="1">
    <citation type="submission" date="2019-01" db="EMBL/GenBank/DDBJ databases">
        <title>Lactibacter flavus gen. nov., sp. nov., a novel bacterium of the family Propionibacteriaceae isolated from raw milk and dairy products.</title>
        <authorList>
            <person name="Huptas C."/>
            <person name="Wenning M."/>
            <person name="Breitenwieser F."/>
            <person name="Doll E."/>
            <person name="Von Neubeck M."/>
            <person name="Busse H.-J."/>
            <person name="Scherer S."/>
        </authorList>
    </citation>
    <scope>NUCLEOTIDE SEQUENCE [LARGE SCALE GENOMIC DNA]</scope>
    <source>
        <strain evidence="2 3">DSM 22130</strain>
    </source>
</reference>
<keyword evidence="1" id="KW-1133">Transmembrane helix</keyword>
<dbReference type="Gene3D" id="1.25.40.10">
    <property type="entry name" value="Tetratricopeptide repeat domain"/>
    <property type="match status" value="1"/>
</dbReference>
<comment type="caution">
    <text evidence="2">The sequence shown here is derived from an EMBL/GenBank/DDBJ whole genome shotgun (WGS) entry which is preliminary data.</text>
</comment>
<dbReference type="AlphaFoldDB" id="A0A4Q9KIJ1"/>
<organism evidence="2 3">
    <name type="scientific">Propioniciclava tarda</name>
    <dbReference type="NCBI Taxonomy" id="433330"/>
    <lineage>
        <taxon>Bacteria</taxon>
        <taxon>Bacillati</taxon>
        <taxon>Actinomycetota</taxon>
        <taxon>Actinomycetes</taxon>
        <taxon>Propionibacteriales</taxon>
        <taxon>Propionibacteriaceae</taxon>
        <taxon>Propioniciclava</taxon>
    </lineage>
</organism>
<dbReference type="Proteomes" id="UP000291933">
    <property type="component" value="Unassembled WGS sequence"/>
</dbReference>
<gene>
    <name evidence="2" type="ORF">ET996_12220</name>
</gene>
<keyword evidence="1" id="KW-0812">Transmembrane</keyword>
<evidence type="ECO:0000313" key="2">
    <source>
        <dbReference type="EMBL" id="TBT93205.1"/>
    </source>
</evidence>
<proteinExistence type="predicted"/>
<keyword evidence="3" id="KW-1185">Reference proteome</keyword>
<dbReference type="EMBL" id="SDMR01000017">
    <property type="protein sequence ID" value="TBT93205.1"/>
    <property type="molecule type" value="Genomic_DNA"/>
</dbReference>
<protein>
    <submittedName>
        <fullName evidence="2">Uncharacterized protein</fullName>
    </submittedName>
</protein>
<evidence type="ECO:0000256" key="1">
    <source>
        <dbReference type="SAM" id="Phobius"/>
    </source>
</evidence>
<evidence type="ECO:0000313" key="3">
    <source>
        <dbReference type="Proteomes" id="UP000291933"/>
    </source>
</evidence>